<evidence type="ECO:0000256" key="3">
    <source>
        <dbReference type="ARBA" id="ARBA00022475"/>
    </source>
</evidence>
<feature type="transmembrane region" description="Helical" evidence="9">
    <location>
        <begin position="36"/>
        <end position="55"/>
    </location>
</feature>
<feature type="transmembrane region" description="Helical" evidence="9">
    <location>
        <begin position="208"/>
        <end position="231"/>
    </location>
</feature>
<dbReference type="InterPro" id="IPR004501">
    <property type="entry name" value="PTS_EIIC_3"/>
</dbReference>
<sequence length="413" mass="45545">MNKFIDWLNDSFAPAMQKIVDRPWVAAVSSAMQKNLPFILSGSLIFLYGVFRDMFPQLPDLWPLAANTFGLLGLITSFMIANQVMEKLRHSDYSVTAGIVAIAVYYMSTMPTESDGFTMIPAGRFGPTGILVGIIVGIFVSAVFNAIAKLHLFENSSMPDFVANWINNIIPILLSVGTAALVTLWLKFDIFAAILNIFSPIQNMGQTLPGFILIVLIPNFFYSIGVSNWLFTPLTTTIFMAGITANIELAANGMAPINIVTNETVYTAGLITMGGMGATLTLNLMMMFSKSSSLKATGRICILPSIFNINEPIVYGTPIVMNPLLMLPMWINSIVGPTIVWLVMRTGLLNIPAKMIQVGQIPAPASTVMITNDWRGIPVYLVMFVIFFLIWYPFFKVFEKQMILEDAIEAETI</sequence>
<dbReference type="PIRSF" id="PIRSF006351">
    <property type="entry name" value="PTS_EIIC-Cellobiose"/>
    <property type="match status" value="1"/>
</dbReference>
<dbReference type="Pfam" id="PF02378">
    <property type="entry name" value="PTS_EIIC"/>
    <property type="match status" value="1"/>
</dbReference>
<keyword evidence="7 8" id="KW-0472">Membrane</keyword>
<name>A0ABS6TFX2_9ENTE</name>
<feature type="transmembrane region" description="Helical" evidence="9">
    <location>
        <begin position="93"/>
        <end position="109"/>
    </location>
</feature>
<dbReference type="Proteomes" id="UP000774130">
    <property type="component" value="Unassembled WGS sequence"/>
</dbReference>
<evidence type="ECO:0000256" key="9">
    <source>
        <dbReference type="SAM" id="Phobius"/>
    </source>
</evidence>
<feature type="domain" description="PTS EIIC type-3" evidence="10">
    <location>
        <begin position="8"/>
        <end position="394"/>
    </location>
</feature>
<comment type="function">
    <text evidence="8">The phosphoenolpyruvate-dependent sugar phosphotransferase system (PTS), a major carbohydrate active -transport system, catalyzes the phosphorylation of incoming sugar substrates concomitant with their translocation across the cell membrane.</text>
</comment>
<dbReference type="InterPro" id="IPR004796">
    <property type="entry name" value="PTS_IIC_cello"/>
</dbReference>
<dbReference type="EMBL" id="JAHUZB010000006">
    <property type="protein sequence ID" value="MBV7391791.1"/>
    <property type="molecule type" value="Genomic_DNA"/>
</dbReference>
<keyword evidence="4 8" id="KW-0762">Sugar transport</keyword>
<feature type="transmembrane region" description="Helical" evidence="9">
    <location>
        <begin position="377"/>
        <end position="395"/>
    </location>
</feature>
<accession>A0ABS6TFX2</accession>
<evidence type="ECO:0000256" key="1">
    <source>
        <dbReference type="ARBA" id="ARBA00004651"/>
    </source>
</evidence>
<reference evidence="11 12" key="1">
    <citation type="submission" date="2021-06" db="EMBL/GenBank/DDBJ databases">
        <title>Enterococcus alishanensis sp. nov., a novel lactic acid bacterium isolated from fresh coffee beans.</title>
        <authorList>
            <person name="Chen Y.-S."/>
        </authorList>
    </citation>
    <scope>NUCLEOTIDE SEQUENCE [LARGE SCALE GENOMIC DNA]</scope>
    <source>
        <strain evidence="11 12">ALS3</strain>
    </source>
</reference>
<evidence type="ECO:0000256" key="6">
    <source>
        <dbReference type="ARBA" id="ARBA00022989"/>
    </source>
</evidence>
<evidence type="ECO:0000313" key="12">
    <source>
        <dbReference type="Proteomes" id="UP000774130"/>
    </source>
</evidence>
<comment type="caution">
    <text evidence="11">The sequence shown here is derived from an EMBL/GenBank/DDBJ whole genome shotgun (WGS) entry which is preliminary data.</text>
</comment>
<gene>
    <name evidence="11" type="ORF">KUA55_13970</name>
</gene>
<dbReference type="PANTHER" id="PTHR33989">
    <property type="match status" value="1"/>
</dbReference>
<keyword evidence="5 9" id="KW-0812">Transmembrane</keyword>
<dbReference type="InterPro" id="IPR051088">
    <property type="entry name" value="PTS_Sugar-EIIC/EIIB"/>
</dbReference>
<feature type="transmembrane region" description="Helical" evidence="9">
    <location>
        <begin position="324"/>
        <end position="344"/>
    </location>
</feature>
<evidence type="ECO:0000256" key="5">
    <source>
        <dbReference type="ARBA" id="ARBA00022692"/>
    </source>
</evidence>
<evidence type="ECO:0000256" key="4">
    <source>
        <dbReference type="ARBA" id="ARBA00022597"/>
    </source>
</evidence>
<feature type="transmembrane region" description="Helical" evidence="9">
    <location>
        <begin position="129"/>
        <end position="148"/>
    </location>
</feature>
<dbReference type="PROSITE" id="PS51105">
    <property type="entry name" value="PTS_EIIC_TYPE_3"/>
    <property type="match status" value="1"/>
</dbReference>
<organism evidence="11 12">
    <name type="scientific">Enterococcus alishanensis</name>
    <dbReference type="NCBI Taxonomy" id="1303817"/>
    <lineage>
        <taxon>Bacteria</taxon>
        <taxon>Bacillati</taxon>
        <taxon>Bacillota</taxon>
        <taxon>Bacilli</taxon>
        <taxon>Lactobacillales</taxon>
        <taxon>Enterococcaceae</taxon>
        <taxon>Enterococcus</taxon>
    </lineage>
</organism>
<evidence type="ECO:0000256" key="8">
    <source>
        <dbReference type="PIRNR" id="PIRNR006351"/>
    </source>
</evidence>
<feature type="transmembrane region" description="Helical" evidence="9">
    <location>
        <begin position="238"/>
        <end position="259"/>
    </location>
</feature>
<feature type="transmembrane region" description="Helical" evidence="9">
    <location>
        <begin position="169"/>
        <end position="188"/>
    </location>
</feature>
<evidence type="ECO:0000256" key="2">
    <source>
        <dbReference type="ARBA" id="ARBA00022448"/>
    </source>
</evidence>
<dbReference type="InterPro" id="IPR003352">
    <property type="entry name" value="PTS_EIIC"/>
</dbReference>
<proteinExistence type="predicted"/>
<evidence type="ECO:0000256" key="7">
    <source>
        <dbReference type="ARBA" id="ARBA00023136"/>
    </source>
</evidence>
<protein>
    <recommendedName>
        <fullName evidence="8">Permease IIC component</fullName>
    </recommendedName>
</protein>
<keyword evidence="2 8" id="KW-0813">Transport</keyword>
<keyword evidence="6 9" id="KW-1133">Transmembrane helix</keyword>
<feature type="transmembrane region" description="Helical" evidence="9">
    <location>
        <begin position="61"/>
        <end position="81"/>
    </location>
</feature>
<evidence type="ECO:0000259" key="10">
    <source>
        <dbReference type="PROSITE" id="PS51105"/>
    </source>
</evidence>
<feature type="transmembrane region" description="Helical" evidence="9">
    <location>
        <begin position="265"/>
        <end position="285"/>
    </location>
</feature>
<comment type="subcellular location">
    <subcellularLocation>
        <location evidence="1">Cell membrane</location>
        <topology evidence="1">Multi-pass membrane protein</topology>
    </subcellularLocation>
</comment>
<keyword evidence="12" id="KW-1185">Reference proteome</keyword>
<keyword evidence="3 8" id="KW-1003">Cell membrane</keyword>
<evidence type="ECO:0000313" key="11">
    <source>
        <dbReference type="EMBL" id="MBV7391791.1"/>
    </source>
</evidence>
<dbReference type="RefSeq" id="WP_218327002.1">
    <property type="nucleotide sequence ID" value="NZ_JAHUZB010000006.1"/>
</dbReference>
<dbReference type="PANTHER" id="PTHR33989:SF4">
    <property type="entry name" value="PTS SYSTEM N,N'-DIACETYLCHITOBIOSE-SPECIFIC EIIC COMPONENT"/>
    <property type="match status" value="1"/>
</dbReference>